<keyword evidence="1" id="KW-0472">Membrane</keyword>
<dbReference type="Proteomes" id="UP000282837">
    <property type="component" value="Unassembled WGS sequence"/>
</dbReference>
<name>A0A437MX34_9SPHN</name>
<accession>A0A437MX34</accession>
<evidence type="ECO:0000313" key="2">
    <source>
        <dbReference type="EMBL" id="RVU02232.1"/>
    </source>
</evidence>
<feature type="transmembrane region" description="Helical" evidence="1">
    <location>
        <begin position="78"/>
        <end position="96"/>
    </location>
</feature>
<protein>
    <submittedName>
        <fullName evidence="2">Uncharacterized protein</fullName>
    </submittedName>
</protein>
<dbReference type="EMBL" id="SACO01000024">
    <property type="protein sequence ID" value="RVU02232.1"/>
    <property type="molecule type" value="Genomic_DNA"/>
</dbReference>
<evidence type="ECO:0000313" key="3">
    <source>
        <dbReference type="Proteomes" id="UP000282837"/>
    </source>
</evidence>
<keyword evidence="1" id="KW-0812">Transmembrane</keyword>
<dbReference type="RefSeq" id="WP_127711964.1">
    <property type="nucleotide sequence ID" value="NZ_SACO01000024.1"/>
</dbReference>
<reference evidence="2 3" key="1">
    <citation type="submission" date="2019-01" db="EMBL/GenBank/DDBJ databases">
        <authorList>
            <person name="Chen W.-M."/>
        </authorList>
    </citation>
    <scope>NUCLEOTIDE SEQUENCE [LARGE SCALE GENOMIC DNA]</scope>
    <source>
        <strain evidence="2 3">FSY-9</strain>
    </source>
</reference>
<proteinExistence type="predicted"/>
<evidence type="ECO:0000256" key="1">
    <source>
        <dbReference type="SAM" id="Phobius"/>
    </source>
</evidence>
<organism evidence="2 3">
    <name type="scientific">Novosphingobium umbonatum</name>
    <dbReference type="NCBI Taxonomy" id="1908524"/>
    <lineage>
        <taxon>Bacteria</taxon>
        <taxon>Pseudomonadati</taxon>
        <taxon>Pseudomonadota</taxon>
        <taxon>Alphaproteobacteria</taxon>
        <taxon>Sphingomonadales</taxon>
        <taxon>Sphingomonadaceae</taxon>
        <taxon>Novosphingobium</taxon>
    </lineage>
</organism>
<keyword evidence="3" id="KW-1185">Reference proteome</keyword>
<dbReference type="AlphaFoldDB" id="A0A437MX34"/>
<keyword evidence="1" id="KW-1133">Transmembrane helix</keyword>
<comment type="caution">
    <text evidence="2">The sequence shown here is derived from an EMBL/GenBank/DDBJ whole genome shotgun (WGS) entry which is preliminary data.</text>
</comment>
<sequence>MGNFRQFPEERQRLQLEEDEAARIAQEFFASARGGSVDEEFDWTQAKAEPEVHAHLHREQYGLMQVSADRTAIYPEHLMIGAIWLGAIALGLWRIII</sequence>
<gene>
    <name evidence="2" type="ORF">EOE18_17605</name>
</gene>